<feature type="compositionally biased region" description="Basic and acidic residues" evidence="1">
    <location>
        <begin position="45"/>
        <end position="59"/>
    </location>
</feature>
<dbReference type="AlphaFoldDB" id="A0AAV2GTQ1"/>
<evidence type="ECO:0000256" key="1">
    <source>
        <dbReference type="SAM" id="MobiDB-lite"/>
    </source>
</evidence>
<protein>
    <submittedName>
        <fullName evidence="2">Uncharacterized protein</fullName>
    </submittedName>
</protein>
<name>A0AAV2GTQ1_9ROSI</name>
<evidence type="ECO:0000313" key="2">
    <source>
        <dbReference type="EMBL" id="CAL1412988.1"/>
    </source>
</evidence>
<dbReference type="Proteomes" id="UP001497516">
    <property type="component" value="Chromosome 9"/>
</dbReference>
<proteinExistence type="predicted"/>
<feature type="region of interest" description="Disordered" evidence="1">
    <location>
        <begin position="41"/>
        <end position="77"/>
    </location>
</feature>
<gene>
    <name evidence="2" type="ORF">LTRI10_LOCUS52243</name>
</gene>
<dbReference type="EMBL" id="OZ034822">
    <property type="protein sequence ID" value="CAL1412988.1"/>
    <property type="molecule type" value="Genomic_DNA"/>
</dbReference>
<accession>A0AAV2GTQ1</accession>
<reference evidence="2 3" key="1">
    <citation type="submission" date="2024-04" db="EMBL/GenBank/DDBJ databases">
        <authorList>
            <person name="Fracassetti M."/>
        </authorList>
    </citation>
    <scope>NUCLEOTIDE SEQUENCE [LARGE SCALE GENOMIC DNA]</scope>
</reference>
<keyword evidence="3" id="KW-1185">Reference proteome</keyword>
<sequence length="116" mass="13184">MGTHAQRIEALETATHENQTGVQAIIDQLAAVQLVVNKIAQDQATKNEDRRSDEGERSVNGRTRQPPPDDFDERDHQPFFGAKLARLEFPTFAGDDPTVWFSRVEQFFEFQAILEV</sequence>
<evidence type="ECO:0000313" key="3">
    <source>
        <dbReference type="Proteomes" id="UP001497516"/>
    </source>
</evidence>
<organism evidence="2 3">
    <name type="scientific">Linum trigynum</name>
    <dbReference type="NCBI Taxonomy" id="586398"/>
    <lineage>
        <taxon>Eukaryota</taxon>
        <taxon>Viridiplantae</taxon>
        <taxon>Streptophyta</taxon>
        <taxon>Embryophyta</taxon>
        <taxon>Tracheophyta</taxon>
        <taxon>Spermatophyta</taxon>
        <taxon>Magnoliopsida</taxon>
        <taxon>eudicotyledons</taxon>
        <taxon>Gunneridae</taxon>
        <taxon>Pentapetalae</taxon>
        <taxon>rosids</taxon>
        <taxon>fabids</taxon>
        <taxon>Malpighiales</taxon>
        <taxon>Linaceae</taxon>
        <taxon>Linum</taxon>
    </lineage>
</organism>